<sequence>MTLLLRTLVSLAILVVSIIATPPASYVKQADNDKNTPSYRYKYAIEDRTGDGQGKTEAREGEHASGRYYVSSKRSLTDVKYTADEWGYHPFVQYGSSDNHSSSSTTFAIGERAVANLPNKNIAQRTSDLLQPRDRIQLVRVVQPFQRTKQSIEGNDIFIVNSNETWMPDDSSERVLLSEMSLQPNSNPKRINSMNINYMTHKSQRKFSGEKLLSRKDTYLDKDRQLSTAQKQSSSTSSLGNHETSIASEEEQLAIDNVGSFGQKLNIQNNDMLISSTTASPLLTHSDIPLASTTIVQSEQYPNINGQQKNNKPYLPNLIPGLGAYSSTAFPIQDNNSVTANSIESDSGQSHESNIIDNEGWKSYSLISNTVTGSDFVTTRNPLITNYISQNIFSSILTANDTAGKSKGKKDHGFLKPIVVEDVPKERPFQYSTTFECNDVSSTHNPIIAEDDNSGDTTSSYILNPIQAGVALVNAGEAHLIVNDVIPKDKTLPAPVNGKIQEVSQYNQSATELVNSMNTRGNNDLGLRTPANDEENITQAKHAIEMEKSIEIKENSPESNARDSEKFTSFPETQRIKQQQLSLPIIKDLQQRHLYSTTNTAELNSRKIADSRTRSETLSKVYELMDTYPRDLSVEKPVYVIPPATYILEDSSVLKNSLLQEKVQQYPGDMADTKIKSDEQQIQIETHNGANQQHFRTLDGGVSYNSDAPREQLAVVAKNGGTNFEIASEKMPQPTHGNPFGKQVIEKKVPYHVEKIMEKKMPILHSYPIQVQVPIPQPIPIHIEKVAERKIPVSVHIPIQHPYSLDKQMHVPITVDKIVDKSANIPIVVEKMIENKVPVPQIYTTEIEKLLERNILHPIEISKYIEKPAAMQAPYGVQYGVSYQQIMKPQSHGLYPHKSNQLAPLYALSESSKNLLASHTNNITRTINDINVNNLNHTQSFQGYVYDKPEIPFNEGKDIIDKHQFPHNKIAPKIFTYNAYIPSYALTNSALHRRYTDPQRLNKHERNDYFGPVPPLHHVQRQFGFQSKAFSTYPLMADRAHNSRKSRNYEPIRYQKGNFRQSKIEYGFKPPMVPSVQYDEETASKVER</sequence>
<dbReference type="InterPro" id="IPR000618">
    <property type="entry name" value="Insect_cuticle"/>
</dbReference>
<evidence type="ECO:0000313" key="3">
    <source>
        <dbReference type="Proteomes" id="UP000695007"/>
    </source>
</evidence>
<keyword evidence="3" id="KW-1185">Reference proteome</keyword>
<dbReference type="Pfam" id="PF00379">
    <property type="entry name" value="Chitin_bind_4"/>
    <property type="match status" value="1"/>
</dbReference>
<dbReference type="RefSeq" id="XP_011497446.1">
    <property type="nucleotide sequence ID" value="XM_011499144.1"/>
</dbReference>
<gene>
    <name evidence="4" type="primary">LOC105361862</name>
</gene>
<dbReference type="KEGG" id="csol:105361862"/>
<feature type="region of interest" description="Disordered" evidence="1">
    <location>
        <begin position="223"/>
        <end position="246"/>
    </location>
</feature>
<evidence type="ECO:0000256" key="2">
    <source>
        <dbReference type="SAM" id="SignalP"/>
    </source>
</evidence>
<evidence type="ECO:0000256" key="1">
    <source>
        <dbReference type="SAM" id="MobiDB-lite"/>
    </source>
</evidence>
<feature type="compositionally biased region" description="Low complexity" evidence="1">
    <location>
        <begin position="226"/>
        <end position="239"/>
    </location>
</feature>
<name>A0AAJ7DV26_9HYME</name>
<reference evidence="4" key="1">
    <citation type="submission" date="2025-08" db="UniProtKB">
        <authorList>
            <consortium name="RefSeq"/>
        </authorList>
    </citation>
    <scope>IDENTIFICATION</scope>
</reference>
<keyword evidence="2" id="KW-0732">Signal</keyword>
<evidence type="ECO:0000313" key="4">
    <source>
        <dbReference type="RefSeq" id="XP_011497446.1"/>
    </source>
</evidence>
<feature type="chain" id="PRO_5042582039" evidence="2">
    <location>
        <begin position="21"/>
        <end position="1088"/>
    </location>
</feature>
<dbReference type="GeneID" id="105361862"/>
<dbReference type="PANTHER" id="PTHR47771:SF14">
    <property type="entry name" value="RH73259P"/>
    <property type="match status" value="1"/>
</dbReference>
<dbReference type="AlphaFoldDB" id="A0AAJ7DV26"/>
<dbReference type="PANTHER" id="PTHR47771">
    <property type="entry name" value="LD27203P-RELATED"/>
    <property type="match status" value="1"/>
</dbReference>
<feature type="region of interest" description="Disordered" evidence="1">
    <location>
        <begin position="551"/>
        <end position="574"/>
    </location>
</feature>
<feature type="signal peptide" evidence="2">
    <location>
        <begin position="1"/>
        <end position="20"/>
    </location>
</feature>
<proteinExistence type="predicted"/>
<feature type="compositionally biased region" description="Basic and acidic residues" evidence="1">
    <location>
        <begin position="551"/>
        <end position="566"/>
    </location>
</feature>
<dbReference type="Proteomes" id="UP000695007">
    <property type="component" value="Unplaced"/>
</dbReference>
<protein>
    <submittedName>
        <fullName evidence="4">Uncharacterized protein LOC105361862</fullName>
    </submittedName>
</protein>
<organism evidence="3 4">
    <name type="scientific">Ceratosolen solmsi marchali</name>
    <dbReference type="NCBI Taxonomy" id="326594"/>
    <lineage>
        <taxon>Eukaryota</taxon>
        <taxon>Metazoa</taxon>
        <taxon>Ecdysozoa</taxon>
        <taxon>Arthropoda</taxon>
        <taxon>Hexapoda</taxon>
        <taxon>Insecta</taxon>
        <taxon>Pterygota</taxon>
        <taxon>Neoptera</taxon>
        <taxon>Endopterygota</taxon>
        <taxon>Hymenoptera</taxon>
        <taxon>Apocrita</taxon>
        <taxon>Proctotrupomorpha</taxon>
        <taxon>Chalcidoidea</taxon>
        <taxon>Agaonidae</taxon>
        <taxon>Agaoninae</taxon>
        <taxon>Ceratosolen</taxon>
    </lineage>
</organism>
<accession>A0AAJ7DV26</accession>